<organism evidence="3 4">
    <name type="scientific">Acropora cervicornis</name>
    <name type="common">Staghorn coral</name>
    <dbReference type="NCBI Taxonomy" id="6130"/>
    <lineage>
        <taxon>Eukaryota</taxon>
        <taxon>Metazoa</taxon>
        <taxon>Cnidaria</taxon>
        <taxon>Anthozoa</taxon>
        <taxon>Hexacorallia</taxon>
        <taxon>Scleractinia</taxon>
        <taxon>Astrocoeniina</taxon>
        <taxon>Acroporidae</taxon>
        <taxon>Acropora</taxon>
    </lineage>
</organism>
<dbReference type="PROSITE" id="PS00107">
    <property type="entry name" value="PROTEIN_KINASE_ATP"/>
    <property type="match status" value="1"/>
</dbReference>
<keyword evidence="1" id="KW-0067">ATP-binding</keyword>
<dbReference type="InterPro" id="IPR011009">
    <property type="entry name" value="Kinase-like_dom_sf"/>
</dbReference>
<protein>
    <recommendedName>
        <fullName evidence="2">Protein kinase domain-containing protein</fullName>
    </recommendedName>
</protein>
<dbReference type="SUPFAM" id="SSF56112">
    <property type="entry name" value="Protein kinase-like (PK-like)"/>
    <property type="match status" value="1"/>
</dbReference>
<sequence length="158" mass="17967">MEMTDTISDLKATWSTSQSCLHSANRAFGILKRKYEMKEIRQDQLSVVKSSNHNDIVLGLGRFGDCKLMSLSVSGESVKVAVKHYTELAPKEAVTDEACLLSHMKHSPLFLVSFWERFHYLHLTGIVHNVIKGDNILIAKVNFDEWQPKIMDFKKASK</sequence>
<evidence type="ECO:0000256" key="1">
    <source>
        <dbReference type="PROSITE-ProRule" id="PRU10141"/>
    </source>
</evidence>
<keyword evidence="1" id="KW-0547">Nucleotide-binding</keyword>
<dbReference type="Proteomes" id="UP001249851">
    <property type="component" value="Unassembled WGS sequence"/>
</dbReference>
<gene>
    <name evidence="3" type="ORF">P5673_026513</name>
</gene>
<dbReference type="PROSITE" id="PS50011">
    <property type="entry name" value="PROTEIN_KINASE_DOM"/>
    <property type="match status" value="1"/>
</dbReference>
<dbReference type="AlphaFoldDB" id="A0AAD9Q0C8"/>
<feature type="domain" description="Protein kinase" evidence="2">
    <location>
        <begin position="1"/>
        <end position="158"/>
    </location>
</feature>
<reference evidence="3" key="1">
    <citation type="journal article" date="2023" name="G3 (Bethesda)">
        <title>Whole genome assembly and annotation of the endangered Caribbean coral Acropora cervicornis.</title>
        <authorList>
            <person name="Selwyn J.D."/>
            <person name="Vollmer S.V."/>
        </authorList>
    </citation>
    <scope>NUCLEOTIDE SEQUENCE</scope>
    <source>
        <strain evidence="3">K2</strain>
    </source>
</reference>
<dbReference type="GO" id="GO:0004672">
    <property type="term" value="F:protein kinase activity"/>
    <property type="evidence" value="ECO:0007669"/>
    <property type="project" value="InterPro"/>
</dbReference>
<accession>A0AAD9Q0C8</accession>
<evidence type="ECO:0000259" key="2">
    <source>
        <dbReference type="PROSITE" id="PS50011"/>
    </source>
</evidence>
<evidence type="ECO:0000313" key="3">
    <source>
        <dbReference type="EMBL" id="KAK2552428.1"/>
    </source>
</evidence>
<evidence type="ECO:0000313" key="4">
    <source>
        <dbReference type="Proteomes" id="UP001249851"/>
    </source>
</evidence>
<feature type="binding site" evidence="1">
    <location>
        <position position="83"/>
    </location>
    <ligand>
        <name>ATP</name>
        <dbReference type="ChEBI" id="CHEBI:30616"/>
    </ligand>
</feature>
<name>A0AAD9Q0C8_ACRCE</name>
<keyword evidence="4" id="KW-1185">Reference proteome</keyword>
<comment type="caution">
    <text evidence="3">The sequence shown here is derived from an EMBL/GenBank/DDBJ whole genome shotgun (WGS) entry which is preliminary data.</text>
</comment>
<dbReference type="InterPro" id="IPR017441">
    <property type="entry name" value="Protein_kinase_ATP_BS"/>
</dbReference>
<dbReference type="Gene3D" id="1.10.510.10">
    <property type="entry name" value="Transferase(Phosphotransferase) domain 1"/>
    <property type="match status" value="1"/>
</dbReference>
<proteinExistence type="predicted"/>
<dbReference type="EMBL" id="JARQWQ010000087">
    <property type="protein sequence ID" value="KAK2552428.1"/>
    <property type="molecule type" value="Genomic_DNA"/>
</dbReference>
<reference evidence="3" key="2">
    <citation type="journal article" date="2023" name="Science">
        <title>Genomic signatures of disease resistance in endangered staghorn corals.</title>
        <authorList>
            <person name="Vollmer S.V."/>
            <person name="Selwyn J.D."/>
            <person name="Despard B.A."/>
            <person name="Roesel C.L."/>
        </authorList>
    </citation>
    <scope>NUCLEOTIDE SEQUENCE</scope>
    <source>
        <strain evidence="3">K2</strain>
    </source>
</reference>
<dbReference type="InterPro" id="IPR000719">
    <property type="entry name" value="Prot_kinase_dom"/>
</dbReference>
<dbReference type="GO" id="GO:0005524">
    <property type="term" value="F:ATP binding"/>
    <property type="evidence" value="ECO:0007669"/>
    <property type="project" value="UniProtKB-UniRule"/>
</dbReference>